<dbReference type="NCBIfam" id="TIGR00737">
    <property type="entry name" value="nifR3_yhdG"/>
    <property type="match status" value="1"/>
</dbReference>
<keyword evidence="3 12" id="KW-0820">tRNA-binding</keyword>
<organism evidence="17 18">
    <name type="scientific">Vibrio cholerae serotype O1 (strain ATCC 39541 / Classical Ogawa 395 / O395)</name>
    <dbReference type="NCBI Taxonomy" id="345073"/>
    <lineage>
        <taxon>Bacteria</taxon>
        <taxon>Pseudomonadati</taxon>
        <taxon>Pseudomonadota</taxon>
        <taxon>Gammaproteobacteria</taxon>
        <taxon>Vibrionales</taxon>
        <taxon>Vibrionaceae</taxon>
        <taxon>Vibrio</taxon>
    </lineage>
</organism>
<dbReference type="GO" id="GO:0000049">
    <property type="term" value="F:tRNA binding"/>
    <property type="evidence" value="ECO:0007669"/>
    <property type="project" value="UniProtKB-UniRule"/>
</dbReference>
<dbReference type="EC" id="1.3.1.-" evidence="12"/>
<keyword evidence="7 12" id="KW-0521">NADP</keyword>
<gene>
    <name evidence="12" type="primary">dusB</name>
    <name evidence="17" type="ordered locus">VC0395_A2686</name>
</gene>
<comment type="similarity">
    <text evidence="13">Belongs to the dus family.</text>
</comment>
<dbReference type="EMBL" id="CP000627">
    <property type="protein sequence ID" value="ABQ21440.1"/>
    <property type="molecule type" value="Genomic_DNA"/>
</dbReference>
<protein>
    <recommendedName>
        <fullName evidence="12">tRNA-dihydrouridine synthase B</fullName>
        <ecNumber evidence="12">1.3.1.-</ecNumber>
    </recommendedName>
</protein>
<dbReference type="HAMAP" id="MF_02042">
    <property type="entry name" value="DusB_subfam"/>
    <property type="match status" value="1"/>
</dbReference>
<evidence type="ECO:0000256" key="5">
    <source>
        <dbReference type="ARBA" id="ARBA00022643"/>
    </source>
</evidence>
<dbReference type="GO" id="GO:0010181">
    <property type="term" value="F:FMN binding"/>
    <property type="evidence" value="ECO:0007669"/>
    <property type="project" value="UniProtKB-UniRule"/>
</dbReference>
<feature type="binding site" evidence="12 15">
    <location>
        <begin position="25"/>
        <end position="27"/>
    </location>
    <ligand>
        <name>FMN</name>
        <dbReference type="ChEBI" id="CHEBI:58210"/>
    </ligand>
</feature>
<reference evidence="17 18" key="1">
    <citation type="submission" date="2007-03" db="EMBL/GenBank/DDBJ databases">
        <authorList>
            <person name="Heidelberg J."/>
        </authorList>
    </citation>
    <scope>NUCLEOTIDE SEQUENCE [LARGE SCALE GENOMIC DNA]</scope>
    <source>
        <strain evidence="18">ATCC 39541 / Classical Ogawa 395 / O395</strain>
    </source>
</reference>
<evidence type="ECO:0000256" key="4">
    <source>
        <dbReference type="ARBA" id="ARBA00022630"/>
    </source>
</evidence>
<dbReference type="OrthoDB" id="9764501at2"/>
<dbReference type="FunFam" id="3.20.20.70:FF:000051">
    <property type="entry name" value="tRNA-dihydrouridine synthase B"/>
    <property type="match status" value="1"/>
</dbReference>
<dbReference type="Gene3D" id="1.10.1200.80">
    <property type="entry name" value="Putative flavin oxidoreducatase, domain 2"/>
    <property type="match status" value="1"/>
</dbReference>
<keyword evidence="8 12" id="KW-0694">RNA-binding</keyword>
<evidence type="ECO:0000256" key="12">
    <source>
        <dbReference type="HAMAP-Rule" id="MF_02042"/>
    </source>
</evidence>
<dbReference type="PATRIC" id="fig|345073.21.peg.324"/>
<evidence type="ECO:0000256" key="15">
    <source>
        <dbReference type="PIRSR" id="PIRSR006621-2"/>
    </source>
</evidence>
<dbReference type="SUPFAM" id="SSF51395">
    <property type="entry name" value="FMN-linked oxidoreductases"/>
    <property type="match status" value="1"/>
</dbReference>
<feature type="binding site" evidence="12 15">
    <location>
        <position position="148"/>
    </location>
    <ligand>
        <name>FMN</name>
        <dbReference type="ChEBI" id="CHEBI:58210"/>
    </ligand>
</feature>
<dbReference type="KEGG" id="vcr:VC395_0335"/>
<dbReference type="PANTHER" id="PTHR45846:SF1">
    <property type="entry name" value="TRNA-DIHYDROURIDINE(47) SYNTHASE [NAD(P)(+)]-LIKE"/>
    <property type="match status" value="1"/>
</dbReference>
<dbReference type="GO" id="GO:0017150">
    <property type="term" value="F:tRNA dihydrouridine synthase activity"/>
    <property type="evidence" value="ECO:0007669"/>
    <property type="project" value="UniProtKB-UniRule"/>
</dbReference>
<evidence type="ECO:0000256" key="14">
    <source>
        <dbReference type="PIRSR" id="PIRSR006621-1"/>
    </source>
</evidence>
<keyword evidence="15" id="KW-0547">Nucleotide-binding</keyword>
<evidence type="ECO:0000256" key="6">
    <source>
        <dbReference type="ARBA" id="ARBA00022694"/>
    </source>
</evidence>
<evidence type="ECO:0000313" key="17">
    <source>
        <dbReference type="EMBL" id="ABQ21440.1"/>
    </source>
</evidence>
<dbReference type="InterPro" id="IPR035587">
    <property type="entry name" value="DUS-like_FMN-bd"/>
</dbReference>
<comment type="catalytic activity">
    <reaction evidence="11 12">
        <text>a 5,6-dihydrouridine in tRNA + NAD(+) = a uridine in tRNA + NADH + H(+)</text>
        <dbReference type="Rhea" id="RHEA:54452"/>
        <dbReference type="Rhea" id="RHEA-COMP:13339"/>
        <dbReference type="Rhea" id="RHEA-COMP:13887"/>
        <dbReference type="ChEBI" id="CHEBI:15378"/>
        <dbReference type="ChEBI" id="CHEBI:57540"/>
        <dbReference type="ChEBI" id="CHEBI:57945"/>
        <dbReference type="ChEBI" id="CHEBI:65315"/>
        <dbReference type="ChEBI" id="CHEBI:74443"/>
    </reaction>
</comment>
<dbReference type="AlphaFoldDB" id="A0A0H3AM89"/>
<accession>A0A0H3AM89</accession>
<dbReference type="GO" id="GO:0050660">
    <property type="term" value="F:flavin adenine dinucleotide binding"/>
    <property type="evidence" value="ECO:0007669"/>
    <property type="project" value="InterPro"/>
</dbReference>
<keyword evidence="4 12" id="KW-0285">Flavoprotein</keyword>
<evidence type="ECO:0000259" key="16">
    <source>
        <dbReference type="Pfam" id="PF01207"/>
    </source>
</evidence>
<evidence type="ECO:0000256" key="11">
    <source>
        <dbReference type="ARBA" id="ARBA00048802"/>
    </source>
</evidence>
<feature type="binding site" evidence="15">
    <location>
        <position position="178"/>
    </location>
    <ligand>
        <name>FMN</name>
        <dbReference type="ChEBI" id="CHEBI:58210"/>
    </ligand>
</feature>
<dbReference type="Pfam" id="PF01207">
    <property type="entry name" value="Dus"/>
    <property type="match status" value="1"/>
</dbReference>
<keyword evidence="6 12" id="KW-0819">tRNA processing</keyword>
<dbReference type="CDD" id="cd02801">
    <property type="entry name" value="DUS_like_FMN"/>
    <property type="match status" value="1"/>
</dbReference>
<evidence type="ECO:0000256" key="3">
    <source>
        <dbReference type="ARBA" id="ARBA00022555"/>
    </source>
</evidence>
<evidence type="ECO:0000256" key="7">
    <source>
        <dbReference type="ARBA" id="ARBA00022857"/>
    </source>
</evidence>
<evidence type="ECO:0000256" key="2">
    <source>
        <dbReference type="ARBA" id="ARBA00002790"/>
    </source>
</evidence>
<comment type="catalytic activity">
    <reaction evidence="10 12">
        <text>a 5,6-dihydrouridine in tRNA + NADP(+) = a uridine in tRNA + NADPH + H(+)</text>
        <dbReference type="Rhea" id="RHEA:23624"/>
        <dbReference type="Rhea" id="RHEA-COMP:13339"/>
        <dbReference type="Rhea" id="RHEA-COMP:13887"/>
        <dbReference type="ChEBI" id="CHEBI:15378"/>
        <dbReference type="ChEBI" id="CHEBI:57783"/>
        <dbReference type="ChEBI" id="CHEBI:58349"/>
        <dbReference type="ChEBI" id="CHEBI:65315"/>
        <dbReference type="ChEBI" id="CHEBI:74443"/>
    </reaction>
</comment>
<evidence type="ECO:0000256" key="9">
    <source>
        <dbReference type="ARBA" id="ARBA00023002"/>
    </source>
</evidence>
<sequence>MLVRSCEDVLKIGNHQLKNNLIVAPMAGVTDRPFRELCLRYGAGMAVSEMMSCNPALWKTAKSQNRMVHEGESGIRSVQIAGSDPQLMAEAAQFSVENGAQIIDINMGCPAKKVNKKLAGSALLRYPDVIEDILKAVVNAVNVPVTLKTRTGWDTDNKNCLSIAQLAEDCGIQALALHGRTRACMYKGEAEYDSIKAVKAAVSIPVIANGDIDSPEKARYVLEYTGADALMIGRPAQGRPWIFQEIQHFLEHGTTMPELPISEVKDIMLGHVTALHQFYGEYLGPRIARKHVSWYLQEHEQASAFRRTFNAIETADQQLDALEGYFDNVAS</sequence>
<dbReference type="InterPro" id="IPR032887">
    <property type="entry name" value="DusB"/>
</dbReference>
<comment type="similarity">
    <text evidence="12">Belongs to the Dus family. DusB subfamily.</text>
</comment>
<dbReference type="InterPro" id="IPR013785">
    <property type="entry name" value="Aldolase_TIM"/>
</dbReference>
<dbReference type="Proteomes" id="UP000000249">
    <property type="component" value="Chromosome 1"/>
</dbReference>
<evidence type="ECO:0000256" key="1">
    <source>
        <dbReference type="ARBA" id="ARBA00001917"/>
    </source>
</evidence>
<dbReference type="InterPro" id="IPR004652">
    <property type="entry name" value="DusB-like"/>
</dbReference>
<keyword evidence="5 12" id="KW-0288">FMN</keyword>
<proteinExistence type="inferred from homology"/>
<dbReference type="PANTHER" id="PTHR45846">
    <property type="entry name" value="TRNA-DIHYDROURIDINE(47) SYNTHASE [NAD(P)(+)]-LIKE"/>
    <property type="match status" value="1"/>
</dbReference>
<dbReference type="InterPro" id="IPR001269">
    <property type="entry name" value="DUS_fam"/>
</dbReference>
<feature type="binding site" evidence="12 15">
    <location>
        <position position="79"/>
    </location>
    <ligand>
        <name>FMN</name>
        <dbReference type="ChEBI" id="CHEBI:58210"/>
    </ligand>
</feature>
<dbReference type="eggNOG" id="COG0042">
    <property type="taxonomic scope" value="Bacteria"/>
</dbReference>
<dbReference type="InterPro" id="IPR024036">
    <property type="entry name" value="tRNA-dHydroUridine_Synthase_C"/>
</dbReference>
<evidence type="ECO:0000256" key="8">
    <source>
        <dbReference type="ARBA" id="ARBA00022884"/>
    </source>
</evidence>
<name>A0A0H3AM89_VIBC3</name>
<evidence type="ECO:0000256" key="10">
    <source>
        <dbReference type="ARBA" id="ARBA00048205"/>
    </source>
</evidence>
<keyword evidence="9 12" id="KW-0560">Oxidoreductase</keyword>
<comment type="function">
    <text evidence="2 12 13">Catalyzes the synthesis of 5,6-dihydrouridine (D), a modified base found in the D-loop of most tRNAs, via the reduction of the C5-C6 double bond in target uridines.</text>
</comment>
<dbReference type="KEGG" id="vco:VC0395_A2686"/>
<evidence type="ECO:0000313" key="18">
    <source>
        <dbReference type="Proteomes" id="UP000000249"/>
    </source>
</evidence>
<dbReference type="PIRSF" id="PIRSF006621">
    <property type="entry name" value="Dus"/>
    <property type="match status" value="1"/>
</dbReference>
<dbReference type="PROSITE" id="PS01136">
    <property type="entry name" value="UPF0034"/>
    <property type="match status" value="1"/>
</dbReference>
<dbReference type="Gene3D" id="3.20.20.70">
    <property type="entry name" value="Aldolase class I"/>
    <property type="match status" value="1"/>
</dbReference>
<feature type="active site" description="Proton donor" evidence="12 14">
    <location>
        <position position="109"/>
    </location>
</feature>
<feature type="binding site" evidence="12">
    <location>
        <begin position="209"/>
        <end position="211"/>
    </location>
    <ligand>
        <name>FMN</name>
        <dbReference type="ChEBI" id="CHEBI:58210"/>
    </ligand>
</feature>
<comment type="cofactor">
    <cofactor evidence="1 12 13 15">
        <name>FMN</name>
        <dbReference type="ChEBI" id="CHEBI:58210"/>
    </cofactor>
</comment>
<feature type="binding site" evidence="12 15">
    <location>
        <begin position="233"/>
        <end position="234"/>
    </location>
    <ligand>
        <name>FMN</name>
        <dbReference type="ChEBI" id="CHEBI:58210"/>
    </ligand>
</feature>
<evidence type="ECO:0000256" key="13">
    <source>
        <dbReference type="PIRNR" id="PIRNR006621"/>
    </source>
</evidence>
<dbReference type="InterPro" id="IPR018517">
    <property type="entry name" value="tRNA_hU_synthase_CS"/>
</dbReference>
<feature type="domain" description="DUS-like FMN-binding" evidence="16">
    <location>
        <begin position="23"/>
        <end position="326"/>
    </location>
</feature>